<reference evidence="3" key="1">
    <citation type="submission" date="2021-06" db="EMBL/GenBank/DDBJ databases">
        <authorList>
            <person name="Hodson N. C."/>
            <person name="Mongue J. A."/>
            <person name="Jaron S. K."/>
        </authorList>
    </citation>
    <scope>NUCLEOTIDE SEQUENCE</scope>
</reference>
<dbReference type="OrthoDB" id="5948003at2759"/>
<proteinExistence type="predicted"/>
<dbReference type="InterPro" id="IPR007110">
    <property type="entry name" value="Ig-like_dom"/>
</dbReference>
<feature type="region of interest" description="Disordered" evidence="1">
    <location>
        <begin position="149"/>
        <end position="201"/>
    </location>
</feature>
<dbReference type="Pfam" id="PF19030">
    <property type="entry name" value="TSP1_ADAMTS"/>
    <property type="match status" value="1"/>
</dbReference>
<feature type="compositionally biased region" description="Basic and acidic residues" evidence="1">
    <location>
        <begin position="177"/>
        <end position="190"/>
    </location>
</feature>
<dbReference type="InterPro" id="IPR000884">
    <property type="entry name" value="TSP1_rpt"/>
</dbReference>
<comment type="caution">
    <text evidence="3">The sequence shown here is derived from an EMBL/GenBank/DDBJ whole genome shotgun (WGS) entry which is preliminary data.</text>
</comment>
<organism evidence="3 4">
    <name type="scientific">Allacma fusca</name>
    <dbReference type="NCBI Taxonomy" id="39272"/>
    <lineage>
        <taxon>Eukaryota</taxon>
        <taxon>Metazoa</taxon>
        <taxon>Ecdysozoa</taxon>
        <taxon>Arthropoda</taxon>
        <taxon>Hexapoda</taxon>
        <taxon>Collembola</taxon>
        <taxon>Symphypleona</taxon>
        <taxon>Sminthuridae</taxon>
        <taxon>Allacma</taxon>
    </lineage>
</organism>
<dbReference type="Pfam" id="PF00047">
    <property type="entry name" value="ig"/>
    <property type="match status" value="1"/>
</dbReference>
<name>A0A8J2KA63_9HEXA</name>
<sequence>MHLFSLTQVLLDVTKKTYISIVEDVRKSSNSPNDSTSGSSLGPPIFVQQEWKKKLPLNVKGFATVYQGVFLKLRCPGSGKAQIDRARIVWMKDHHYVHIQANKIEVVQKSGVLKIKNTTFSDSGIYTCLLNDRPLSNLTLHVQPYLQPIEMNTGGNGGRRNPNRQSSSLEQFRGRSRGPDGRPHPQHDGETTLFADQQPGVSVPMSDGLEPTIITQNPKTYTGASSSCGRIRPQLFDLVFIDLVNFIWMTWPLRKLANSVGSTLEDFADDNKVREGALVRSDLLYEPGSVHWNYEDEEELNCLRSQIGDDWGMSSNRGRKRACANPNAKHVNKTHWKVGSWSNCVESRCFTWNTSMQHRDVMCTFENGTITLGSHCNHTFRPEDEQECYNNLCQGVWRTEPWSPCKSRCDGLGIKVRILKCVWHGSLQPGGNACRSLPRPIVKKACRGPACLKSNYQANSKHSRWTIRHLRTNRGDYVNRMLYTSSAINY</sequence>
<evidence type="ECO:0000259" key="2">
    <source>
        <dbReference type="PROSITE" id="PS50835"/>
    </source>
</evidence>
<evidence type="ECO:0000313" key="4">
    <source>
        <dbReference type="Proteomes" id="UP000708208"/>
    </source>
</evidence>
<dbReference type="PROSITE" id="PS50835">
    <property type="entry name" value="IG_LIKE"/>
    <property type="match status" value="1"/>
</dbReference>
<evidence type="ECO:0000313" key="3">
    <source>
        <dbReference type="EMBL" id="CAG7732307.1"/>
    </source>
</evidence>
<dbReference type="PROSITE" id="PS50092">
    <property type="entry name" value="TSP1"/>
    <property type="match status" value="1"/>
</dbReference>
<dbReference type="AlphaFoldDB" id="A0A8J2KA63"/>
<dbReference type="CDD" id="cd00096">
    <property type="entry name" value="Ig"/>
    <property type="match status" value="1"/>
</dbReference>
<dbReference type="InterPro" id="IPR003599">
    <property type="entry name" value="Ig_sub"/>
</dbReference>
<dbReference type="EMBL" id="CAJVCH010228708">
    <property type="protein sequence ID" value="CAG7732307.1"/>
    <property type="molecule type" value="Genomic_DNA"/>
</dbReference>
<dbReference type="Proteomes" id="UP000708208">
    <property type="component" value="Unassembled WGS sequence"/>
</dbReference>
<accession>A0A8J2KA63</accession>
<protein>
    <recommendedName>
        <fullName evidence="2">Ig-like domain-containing protein</fullName>
    </recommendedName>
</protein>
<keyword evidence="4" id="KW-1185">Reference proteome</keyword>
<gene>
    <name evidence="3" type="ORF">AFUS01_LOCUS20829</name>
</gene>
<feature type="domain" description="Ig-like" evidence="2">
    <location>
        <begin position="43"/>
        <end position="139"/>
    </location>
</feature>
<dbReference type="SMART" id="SM00409">
    <property type="entry name" value="IG"/>
    <property type="match status" value="1"/>
</dbReference>
<evidence type="ECO:0000256" key="1">
    <source>
        <dbReference type="SAM" id="MobiDB-lite"/>
    </source>
</evidence>
<dbReference type="InterPro" id="IPR013151">
    <property type="entry name" value="Immunoglobulin_dom"/>
</dbReference>